<dbReference type="GO" id="GO:0016787">
    <property type="term" value="F:hydrolase activity"/>
    <property type="evidence" value="ECO:0007669"/>
    <property type="project" value="UniProtKB-KW"/>
</dbReference>
<gene>
    <name evidence="3" type="ORF">PVT68_00660</name>
</gene>
<evidence type="ECO:0000313" key="3">
    <source>
        <dbReference type="EMBL" id="WGL16826.1"/>
    </source>
</evidence>
<dbReference type="Pfam" id="PF00795">
    <property type="entry name" value="CN_hydrolase"/>
    <property type="match status" value="1"/>
</dbReference>
<keyword evidence="1 3" id="KW-0378">Hydrolase</keyword>
<proteinExistence type="predicted"/>
<dbReference type="PANTHER" id="PTHR43674:SF2">
    <property type="entry name" value="BETA-UREIDOPROPIONASE"/>
    <property type="match status" value="1"/>
</dbReference>
<dbReference type="Gene3D" id="3.60.110.10">
    <property type="entry name" value="Carbon-nitrogen hydrolase"/>
    <property type="match status" value="2"/>
</dbReference>
<name>A0ABY8ND27_9GAMM</name>
<sequence length="599" mass="63250">MNAKATIRAAAVQFHAGTDIEENLKTTLRMLDKAAEVNPDLVVLPEFCNHLSWYDGPEHCAEVSATLDGSFLQAVADKAREKGFFVVVNCTVRRQNGDVTGSSLLYSPEGKLLADNTKQIYIGHENDFLKKADSPAPIVDTPVGRLGMYACMDGVINEPPRTLSLRGAQVLCNSVNSFASDEGSLHIPVRAPESRVFIVAANKVGPLVPEALLGAVSAATGIPEKHLYGSGESQIVAPDGTVLACASKDQEEVVWADIEPAAADSKLRPDGTDVFACRRPELYQAIAEDPAGQIYPQWLGADKLAASMISVPAAASLSDAGDAAKRAVDQAAAAVARGARLIGLSPLLGAELIAADVPAAAVAAEEVIAALAAVCGGATGSEVYVATALPLAKGEGCFHYCAVLIGADGLIASQPQVHRSERFAWSELAAGFAPVELPFARLGLVTSDDSIYPETFRLLAFAGVDTAVVPVEPLEAWELRTGLLERSAENRINLLAPAMQQADGSFPWGVSFATALQREFTVMTEWKERPFEGLLSEPEIYAMGGGDCHLDVTLYPACAENKEVSRNTDLVRNRPWELCGPIAALSSVAELEADSAAAS</sequence>
<evidence type="ECO:0000256" key="1">
    <source>
        <dbReference type="ARBA" id="ARBA00022801"/>
    </source>
</evidence>
<protein>
    <submittedName>
        <fullName evidence="3">Hydrolase</fullName>
    </submittedName>
</protein>
<dbReference type="PANTHER" id="PTHR43674">
    <property type="entry name" value="NITRILASE C965.09-RELATED"/>
    <property type="match status" value="1"/>
</dbReference>
<organism evidence="3 4">
    <name type="scientific">Microbulbifer bruguierae</name>
    <dbReference type="NCBI Taxonomy" id="3029061"/>
    <lineage>
        <taxon>Bacteria</taxon>
        <taxon>Pseudomonadati</taxon>
        <taxon>Pseudomonadota</taxon>
        <taxon>Gammaproteobacteria</taxon>
        <taxon>Cellvibrionales</taxon>
        <taxon>Microbulbiferaceae</taxon>
        <taxon>Microbulbifer</taxon>
    </lineage>
</organism>
<evidence type="ECO:0000259" key="2">
    <source>
        <dbReference type="PROSITE" id="PS50263"/>
    </source>
</evidence>
<keyword evidence="4" id="KW-1185">Reference proteome</keyword>
<feature type="domain" description="CN hydrolase" evidence="2">
    <location>
        <begin position="7"/>
        <end position="260"/>
    </location>
</feature>
<dbReference type="Proteomes" id="UP001236500">
    <property type="component" value="Chromosome"/>
</dbReference>
<dbReference type="EMBL" id="CP118605">
    <property type="protein sequence ID" value="WGL16826.1"/>
    <property type="molecule type" value="Genomic_DNA"/>
</dbReference>
<dbReference type="RefSeq" id="WP_280320646.1">
    <property type="nucleotide sequence ID" value="NZ_CP118605.1"/>
</dbReference>
<dbReference type="PROSITE" id="PS50263">
    <property type="entry name" value="CN_HYDROLASE"/>
    <property type="match status" value="1"/>
</dbReference>
<dbReference type="InterPro" id="IPR050345">
    <property type="entry name" value="Aliph_Amidase/BUP"/>
</dbReference>
<reference evidence="3 4" key="1">
    <citation type="submission" date="2023-02" db="EMBL/GenBank/DDBJ databases">
        <title>Description and genomic characterization of Microbulbifer bruguierae sp. nov., isolated from the sediment of mangrove plant Bruguiera sexangula.</title>
        <authorList>
            <person name="Long M."/>
        </authorList>
    </citation>
    <scope>NUCLEOTIDE SEQUENCE [LARGE SCALE GENOMIC DNA]</scope>
    <source>
        <strain evidence="3 4">H12</strain>
    </source>
</reference>
<dbReference type="SUPFAM" id="SSF56317">
    <property type="entry name" value="Carbon-nitrogen hydrolase"/>
    <property type="match status" value="2"/>
</dbReference>
<dbReference type="CDD" id="cd07197">
    <property type="entry name" value="nitrilase"/>
    <property type="match status" value="1"/>
</dbReference>
<dbReference type="InterPro" id="IPR003010">
    <property type="entry name" value="C-N_Hydrolase"/>
</dbReference>
<evidence type="ECO:0000313" key="4">
    <source>
        <dbReference type="Proteomes" id="UP001236500"/>
    </source>
</evidence>
<dbReference type="InterPro" id="IPR036526">
    <property type="entry name" value="C-N_Hydrolase_sf"/>
</dbReference>
<accession>A0ABY8ND27</accession>